<protein>
    <submittedName>
        <fullName evidence="2">Type IV secretion system protein VirB2</fullName>
    </submittedName>
</protein>
<feature type="transmembrane region" description="Helical" evidence="1">
    <location>
        <begin position="97"/>
        <end position="116"/>
    </location>
</feature>
<evidence type="ECO:0000313" key="2">
    <source>
        <dbReference type="EMBL" id="MBB4642688.1"/>
    </source>
</evidence>
<name>A0A840HYV1_9SPHN</name>
<evidence type="ECO:0000313" key="3">
    <source>
        <dbReference type="Proteomes" id="UP000575068"/>
    </source>
</evidence>
<feature type="transmembrane region" description="Helical" evidence="1">
    <location>
        <begin position="64"/>
        <end position="90"/>
    </location>
</feature>
<keyword evidence="1" id="KW-1133">Transmembrane helix</keyword>
<comment type="caution">
    <text evidence="2">The sequence shown here is derived from an EMBL/GenBank/DDBJ whole genome shotgun (WGS) entry which is preliminary data.</text>
</comment>
<reference evidence="2 3" key="1">
    <citation type="submission" date="2020-08" db="EMBL/GenBank/DDBJ databases">
        <title>Genomic Encyclopedia of Type Strains, Phase IV (KMG-IV): sequencing the most valuable type-strain genomes for metagenomic binning, comparative biology and taxonomic classification.</title>
        <authorList>
            <person name="Goeker M."/>
        </authorList>
    </citation>
    <scope>NUCLEOTIDE SEQUENCE [LARGE SCALE GENOMIC DNA]</scope>
    <source>
        <strain evidence="2 3">DSM 7465</strain>
    </source>
</reference>
<dbReference type="Proteomes" id="UP000575068">
    <property type="component" value="Unassembled WGS sequence"/>
</dbReference>
<sequence length="123" mass="12961">MNLVSFGGPALALRARVTKRVDEMTPRQRKVSRVLSMFGLVALTSLLTAEPAFAQTNLESFGNAVLGLLTNGLLRIVAILALIAAGFGWLTGRVNTGALVTVIIGIAIIFSAPWIVDQLNTGA</sequence>
<organism evidence="2 3">
    <name type="scientific">Rhizorhapis suberifaciens</name>
    <name type="common">corky root of lettuce</name>
    <dbReference type="NCBI Taxonomy" id="13656"/>
    <lineage>
        <taxon>Bacteria</taxon>
        <taxon>Pseudomonadati</taxon>
        <taxon>Pseudomonadota</taxon>
        <taxon>Alphaproteobacteria</taxon>
        <taxon>Sphingomonadales</taxon>
        <taxon>Sphingomonadaceae</taxon>
        <taxon>Rhizorhapis</taxon>
    </lineage>
</organism>
<dbReference type="AlphaFoldDB" id="A0A840HYV1"/>
<keyword evidence="3" id="KW-1185">Reference proteome</keyword>
<keyword evidence="1" id="KW-0472">Membrane</keyword>
<gene>
    <name evidence="2" type="ORF">HNQ99_003024</name>
</gene>
<dbReference type="InterPro" id="IPR007039">
    <property type="entry name" value="TrbC/VirB2"/>
</dbReference>
<proteinExistence type="predicted"/>
<dbReference type="RefSeq" id="WP_246415019.1">
    <property type="nucleotide sequence ID" value="NZ_JACHOV010000013.1"/>
</dbReference>
<evidence type="ECO:0000256" key="1">
    <source>
        <dbReference type="SAM" id="Phobius"/>
    </source>
</evidence>
<dbReference type="Pfam" id="PF04956">
    <property type="entry name" value="TrbC"/>
    <property type="match status" value="1"/>
</dbReference>
<keyword evidence="1" id="KW-0812">Transmembrane</keyword>
<accession>A0A840HYV1</accession>
<dbReference type="EMBL" id="JACHOV010000013">
    <property type="protein sequence ID" value="MBB4642688.1"/>
    <property type="molecule type" value="Genomic_DNA"/>
</dbReference>